<gene>
    <name evidence="1" type="ORF">BXYJ_LOCUS11763</name>
</gene>
<dbReference type="OrthoDB" id="10460994at2759"/>
<evidence type="ECO:0000313" key="3">
    <source>
        <dbReference type="Proteomes" id="UP000095284"/>
    </source>
</evidence>
<reference evidence="2" key="2">
    <citation type="submission" date="2020-08" db="EMBL/GenBank/DDBJ databases">
        <authorList>
            <person name="Kikuchi T."/>
        </authorList>
    </citation>
    <scope>NUCLEOTIDE SEQUENCE</scope>
    <source>
        <strain evidence="1">Ka4C1</strain>
    </source>
</reference>
<dbReference type="InterPro" id="IPR035126">
    <property type="entry name" value="SCVP"/>
</dbReference>
<name>A0A1I7RSH4_BURXY</name>
<accession>A0A1I7RSH4</accession>
<evidence type="ECO:0000313" key="4">
    <source>
        <dbReference type="Proteomes" id="UP000659654"/>
    </source>
</evidence>
<organism evidence="3 5">
    <name type="scientific">Bursaphelenchus xylophilus</name>
    <name type="common">Pinewood nematode worm</name>
    <name type="synonym">Aphelenchoides xylophilus</name>
    <dbReference type="NCBI Taxonomy" id="6326"/>
    <lineage>
        <taxon>Eukaryota</taxon>
        <taxon>Metazoa</taxon>
        <taxon>Ecdysozoa</taxon>
        <taxon>Nematoda</taxon>
        <taxon>Chromadorea</taxon>
        <taxon>Rhabditida</taxon>
        <taxon>Tylenchina</taxon>
        <taxon>Tylenchomorpha</taxon>
        <taxon>Aphelenchoidea</taxon>
        <taxon>Aphelenchoididae</taxon>
        <taxon>Bursaphelenchus</taxon>
    </lineage>
</organism>
<reference evidence="5" key="1">
    <citation type="submission" date="2016-11" db="UniProtKB">
        <authorList>
            <consortium name="WormBaseParasite"/>
        </authorList>
    </citation>
    <scope>IDENTIFICATION</scope>
</reference>
<dbReference type="Pfam" id="PF17619">
    <property type="entry name" value="SCVP"/>
    <property type="match status" value="1"/>
</dbReference>
<sequence>MGWIEAKIQPESLTKLKSEDDLTAQEVREILFDILFGENQTEIAAKNEDRPACPLPRTLAKTKITTQDFTANLQFWLLKPKLQFLRNLHPTLSRKLDAPYNEVVLKENGLMYISYEFLQPTDCTNLVAFSEKIVSYSSEVDEITAECECNVYVIRKKL</sequence>
<dbReference type="EMBL" id="CAJFDI010000005">
    <property type="protein sequence ID" value="CAD5231667.1"/>
    <property type="molecule type" value="Genomic_DNA"/>
</dbReference>
<protein>
    <submittedName>
        <fullName evidence="1">(pine wood nematode) hypothetical protein</fullName>
    </submittedName>
</protein>
<dbReference type="EMBL" id="CAJFCV020000005">
    <property type="protein sequence ID" value="CAG9122941.1"/>
    <property type="molecule type" value="Genomic_DNA"/>
</dbReference>
<dbReference type="Proteomes" id="UP000582659">
    <property type="component" value="Unassembled WGS sequence"/>
</dbReference>
<evidence type="ECO:0000313" key="5">
    <source>
        <dbReference type="WBParaSite" id="BXY_0367800.1"/>
    </source>
</evidence>
<keyword evidence="4" id="KW-1185">Reference proteome</keyword>
<dbReference type="Proteomes" id="UP000659654">
    <property type="component" value="Unassembled WGS sequence"/>
</dbReference>
<dbReference type="AlphaFoldDB" id="A0A1I7RSH4"/>
<dbReference type="Proteomes" id="UP000095284">
    <property type="component" value="Unplaced"/>
</dbReference>
<evidence type="ECO:0000313" key="2">
    <source>
        <dbReference type="EMBL" id="CAG9122941.1"/>
    </source>
</evidence>
<evidence type="ECO:0000313" key="1">
    <source>
        <dbReference type="EMBL" id="CAD5231667.1"/>
    </source>
</evidence>
<proteinExistence type="predicted"/>
<dbReference type="WBParaSite" id="BXY_0367800.1">
    <property type="protein sequence ID" value="BXY_0367800.1"/>
    <property type="gene ID" value="BXY_0367800"/>
</dbReference>